<proteinExistence type="predicted"/>
<feature type="region of interest" description="Disordered" evidence="1">
    <location>
        <begin position="124"/>
        <end position="159"/>
    </location>
</feature>
<feature type="compositionally biased region" description="Polar residues" evidence="1">
    <location>
        <begin position="138"/>
        <end position="153"/>
    </location>
</feature>
<keyword evidence="3" id="KW-1185">Reference proteome</keyword>
<comment type="caution">
    <text evidence="2">The sequence shown here is derived from an EMBL/GenBank/DDBJ whole genome shotgun (WGS) entry which is preliminary data.</text>
</comment>
<accession>A0AAV7MBJ0</accession>
<evidence type="ECO:0000313" key="2">
    <source>
        <dbReference type="EMBL" id="KAJ1099273.1"/>
    </source>
</evidence>
<protein>
    <submittedName>
        <fullName evidence="2">Uncharacterized protein</fullName>
    </submittedName>
</protein>
<organism evidence="2 3">
    <name type="scientific">Pleurodeles waltl</name>
    <name type="common">Iberian ribbed newt</name>
    <dbReference type="NCBI Taxonomy" id="8319"/>
    <lineage>
        <taxon>Eukaryota</taxon>
        <taxon>Metazoa</taxon>
        <taxon>Chordata</taxon>
        <taxon>Craniata</taxon>
        <taxon>Vertebrata</taxon>
        <taxon>Euteleostomi</taxon>
        <taxon>Amphibia</taxon>
        <taxon>Batrachia</taxon>
        <taxon>Caudata</taxon>
        <taxon>Salamandroidea</taxon>
        <taxon>Salamandridae</taxon>
        <taxon>Pleurodelinae</taxon>
        <taxon>Pleurodeles</taxon>
    </lineage>
</organism>
<name>A0AAV7MBJ0_PLEWA</name>
<reference evidence="2" key="1">
    <citation type="journal article" date="2022" name="bioRxiv">
        <title>Sequencing and chromosome-scale assembly of the giantPleurodeles waltlgenome.</title>
        <authorList>
            <person name="Brown T."/>
            <person name="Elewa A."/>
            <person name="Iarovenko S."/>
            <person name="Subramanian E."/>
            <person name="Araus A.J."/>
            <person name="Petzold A."/>
            <person name="Susuki M."/>
            <person name="Suzuki K.-i.T."/>
            <person name="Hayashi T."/>
            <person name="Toyoda A."/>
            <person name="Oliveira C."/>
            <person name="Osipova E."/>
            <person name="Leigh N.D."/>
            <person name="Simon A."/>
            <person name="Yun M.H."/>
        </authorList>
    </citation>
    <scope>NUCLEOTIDE SEQUENCE</scope>
    <source>
        <strain evidence="2">20211129_DDA</strain>
        <tissue evidence="2">Liver</tissue>
    </source>
</reference>
<feature type="region of interest" description="Disordered" evidence="1">
    <location>
        <begin position="180"/>
        <end position="202"/>
    </location>
</feature>
<gene>
    <name evidence="2" type="ORF">NDU88_004375</name>
</gene>
<evidence type="ECO:0000313" key="3">
    <source>
        <dbReference type="Proteomes" id="UP001066276"/>
    </source>
</evidence>
<feature type="compositionally biased region" description="Pro residues" evidence="1">
    <location>
        <begin position="182"/>
        <end position="192"/>
    </location>
</feature>
<feature type="compositionally biased region" description="Low complexity" evidence="1">
    <location>
        <begin position="50"/>
        <end position="68"/>
    </location>
</feature>
<feature type="region of interest" description="Disordered" evidence="1">
    <location>
        <begin position="48"/>
        <end position="102"/>
    </location>
</feature>
<dbReference type="Proteomes" id="UP001066276">
    <property type="component" value="Chromosome 10"/>
</dbReference>
<sequence length="221" mass="24122">MYKRRCRVAVHYCRPSFLTLFQPLIPGIRNLVPGRRNEQRCRGAAARCWSPSPSIKPSSSSSAAQSLAHPRPGIGKRVAGARASTSNPRHPEPGTWPEEQTRCRRHGHPLLQPELQAFKRLSCPKSPVHPASERWSAADSSISPDTPRQGSSRWDTDAGVQAPGTISALTARLASLPLPFSWTPPPTRPCPRPGLDHDPRAPINLLDCLQPVDAEEPLGVA</sequence>
<evidence type="ECO:0000256" key="1">
    <source>
        <dbReference type="SAM" id="MobiDB-lite"/>
    </source>
</evidence>
<dbReference type="EMBL" id="JANPWB010000014">
    <property type="protein sequence ID" value="KAJ1099273.1"/>
    <property type="molecule type" value="Genomic_DNA"/>
</dbReference>
<dbReference type="AlphaFoldDB" id="A0AAV7MBJ0"/>